<dbReference type="HOGENOM" id="CLU_3143473_0_0_1"/>
<organism evidence="2">
    <name type="scientific">Nematocida ausubeli (strain ATCC PRA-371 / ERTm2)</name>
    <name type="common">Nematode killer fungus</name>
    <dbReference type="NCBI Taxonomy" id="1913371"/>
    <lineage>
        <taxon>Eukaryota</taxon>
        <taxon>Fungi</taxon>
        <taxon>Fungi incertae sedis</taxon>
        <taxon>Microsporidia</taxon>
        <taxon>Nematocida</taxon>
    </lineage>
</organism>
<dbReference type="AlphaFoldDB" id="H8ZB55"/>
<protein>
    <submittedName>
        <fullName evidence="2">Uncharacterized protein</fullName>
    </submittedName>
</protein>
<keyword evidence="1" id="KW-0472">Membrane</keyword>
<sequence length="49" mass="6002">MKLEKKDSFNKNEAFELILDKILAISSFFFIWITTAYTRWRFYNSFIDV</sequence>
<proteinExistence type="predicted"/>
<evidence type="ECO:0000256" key="1">
    <source>
        <dbReference type="SAM" id="Phobius"/>
    </source>
</evidence>
<dbReference type="EMBL" id="JH604634">
    <property type="protein sequence ID" value="EHY66108.1"/>
    <property type="molecule type" value="Genomic_DNA"/>
</dbReference>
<evidence type="ECO:0000313" key="2">
    <source>
        <dbReference type="EMBL" id="EHY66108.1"/>
    </source>
</evidence>
<dbReference type="Proteomes" id="UP000005622">
    <property type="component" value="Unassembled WGS sequence"/>
</dbReference>
<feature type="transmembrane region" description="Helical" evidence="1">
    <location>
        <begin position="21"/>
        <end position="40"/>
    </location>
</feature>
<reference evidence="2" key="1">
    <citation type="submission" date="2011-03" db="EMBL/GenBank/DDBJ databases">
        <title>The Genome Sequence of Nematocida sp1 strain ERTm2.</title>
        <authorList>
            <consortium name="The Broad Institute Genome Sequencing Platform"/>
            <consortium name="The Broad Institute Genome Sequencing Center for Infectious Disease"/>
            <person name="Cuomo C."/>
            <person name="Troemel E."/>
            <person name="Young S.K."/>
            <person name="Zeng Q."/>
            <person name="Gargeya S."/>
            <person name="Fitzgerald M."/>
            <person name="Haas B."/>
            <person name="Abouelleil A."/>
            <person name="Alvarado L."/>
            <person name="Arachchi H.M."/>
            <person name="Berlin A."/>
            <person name="Brown A."/>
            <person name="Chapman S.B."/>
            <person name="Chen Z."/>
            <person name="Dunbar C."/>
            <person name="Freedman E."/>
            <person name="Gearin G."/>
            <person name="Gellesch M."/>
            <person name="Goldberg J."/>
            <person name="Griggs A."/>
            <person name="Gujja S."/>
            <person name="Heilman E.R."/>
            <person name="Heiman D."/>
            <person name="Howarth C."/>
            <person name="Larson L."/>
            <person name="Lui A."/>
            <person name="MacDonald P.J.P."/>
            <person name="Mehta T."/>
            <person name="Montmayeur A."/>
            <person name="Murphy C."/>
            <person name="Neiman D."/>
            <person name="Pearson M."/>
            <person name="Priest M."/>
            <person name="Roberts A."/>
            <person name="Saif S."/>
            <person name="Shea T."/>
            <person name="Shenoy N."/>
            <person name="Sisk P."/>
            <person name="Stolte C."/>
            <person name="Sykes S."/>
            <person name="White J."/>
            <person name="Yandava C."/>
            <person name="Wortman J."/>
            <person name="Nusbaum C."/>
            <person name="Birren B."/>
        </authorList>
    </citation>
    <scope>NUCLEOTIDE SEQUENCE</scope>
    <source>
        <strain evidence="2">ERTm2</strain>
    </source>
</reference>
<name>H8ZB55_NEMA1</name>
<keyword evidence="1" id="KW-1133">Transmembrane helix</keyword>
<keyword evidence="1" id="KW-0812">Transmembrane</keyword>
<accession>H8ZB55</accession>
<gene>
    <name evidence="2" type="ORF">NERG_00804</name>
</gene>